<evidence type="ECO:0000313" key="2">
    <source>
        <dbReference type="Proteomes" id="UP000054632"/>
    </source>
</evidence>
<protein>
    <submittedName>
        <fullName evidence="1">Uncharacterized protein</fullName>
    </submittedName>
</protein>
<accession>A0A0V1EFY2</accession>
<dbReference type="AlphaFoldDB" id="A0A0V1EFY2"/>
<name>A0A0V1EFY2_TRIPS</name>
<proteinExistence type="predicted"/>
<sequence length="52" mass="5996">MKRKNSRTILIQNKFREEHQVQTKNPVGDKDKLESFSLATANISISANNRTH</sequence>
<reference evidence="1 2" key="1">
    <citation type="submission" date="2015-01" db="EMBL/GenBank/DDBJ databases">
        <title>Evolution of Trichinella species and genotypes.</title>
        <authorList>
            <person name="Korhonen P.K."/>
            <person name="Edoardo P."/>
            <person name="Giuseppe L.R."/>
            <person name="Gasser R.B."/>
        </authorList>
    </citation>
    <scope>NUCLEOTIDE SEQUENCE [LARGE SCALE GENOMIC DNA]</scope>
    <source>
        <strain evidence="1">ISS13</strain>
    </source>
</reference>
<dbReference type="Proteomes" id="UP000054632">
    <property type="component" value="Unassembled WGS sequence"/>
</dbReference>
<comment type="caution">
    <text evidence="1">The sequence shown here is derived from an EMBL/GenBank/DDBJ whole genome shotgun (WGS) entry which is preliminary data.</text>
</comment>
<organism evidence="1 2">
    <name type="scientific">Trichinella pseudospiralis</name>
    <name type="common">Parasitic roundworm</name>
    <dbReference type="NCBI Taxonomy" id="6337"/>
    <lineage>
        <taxon>Eukaryota</taxon>
        <taxon>Metazoa</taxon>
        <taxon>Ecdysozoa</taxon>
        <taxon>Nematoda</taxon>
        <taxon>Enoplea</taxon>
        <taxon>Dorylaimia</taxon>
        <taxon>Trichinellida</taxon>
        <taxon>Trichinellidae</taxon>
        <taxon>Trichinella</taxon>
    </lineage>
</organism>
<evidence type="ECO:0000313" key="1">
    <source>
        <dbReference type="EMBL" id="KRY72681.1"/>
    </source>
</evidence>
<dbReference type="EMBL" id="JYDR01000041">
    <property type="protein sequence ID" value="KRY72681.1"/>
    <property type="molecule type" value="Genomic_DNA"/>
</dbReference>
<gene>
    <name evidence="1" type="ORF">T4A_13810</name>
</gene>